<dbReference type="PANTHER" id="PTHR43574">
    <property type="entry name" value="EPIMERASE-RELATED"/>
    <property type="match status" value="1"/>
</dbReference>
<sequence length="335" mass="37791">MRVLVTGVAGFIGSFLAERLVKRGDEVVGLDNLNAYYPVSLKLDRLKRLGIKEVKASAFATSTIYANLRFIQMDLADREGIAQLFADEQFDAVCNLAAQAGVRYSIENPEAYIQSNIVGFLHILEGCRQNQVKHLVYASSSSVYGLNKQIPFKETDQVDQPVSLYGATKKADELMAFSYSQLYGLPTTGLRYFTVYGPWGRPDMAPNLFLKEILGEGTIQVFNHGDLQRDFTYIADVIDATLRVLDFPSEESIPYKIYNVGNSSPVALMDFIRLLESYAGKTVNKVFKEMQPGDVKSTYADTSKLEHDVHYKPKTSVEEGTRMFYEWFVTYYNIK</sequence>
<gene>
    <name evidence="3" type="ORF">MUN53_00215</name>
</gene>
<dbReference type="SUPFAM" id="SSF51735">
    <property type="entry name" value="NAD(P)-binding Rossmann-fold domains"/>
    <property type="match status" value="1"/>
</dbReference>
<dbReference type="InterPro" id="IPR036291">
    <property type="entry name" value="NAD(P)-bd_dom_sf"/>
</dbReference>
<dbReference type="EMBL" id="JAKZMM010000001">
    <property type="protein sequence ID" value="MCJ2379057.1"/>
    <property type="molecule type" value="Genomic_DNA"/>
</dbReference>
<dbReference type="Gene3D" id="3.40.50.720">
    <property type="entry name" value="NAD(P)-binding Rossmann-like Domain"/>
    <property type="match status" value="1"/>
</dbReference>
<dbReference type="PRINTS" id="PR01713">
    <property type="entry name" value="NUCEPIMERASE"/>
</dbReference>
<keyword evidence="3" id="KW-0456">Lyase</keyword>
<reference evidence="3 4" key="1">
    <citation type="submission" date="2022-03" db="EMBL/GenBank/DDBJ databases">
        <title>Parabacteroides sp. nov. isolated from swine feces.</title>
        <authorList>
            <person name="Bak J.E."/>
        </authorList>
    </citation>
    <scope>NUCLEOTIDE SEQUENCE [LARGE SCALE GENOMIC DNA]</scope>
    <source>
        <strain evidence="3 4">AGMB00274</strain>
    </source>
</reference>
<evidence type="ECO:0000256" key="1">
    <source>
        <dbReference type="ARBA" id="ARBA00023027"/>
    </source>
</evidence>
<comment type="caution">
    <text evidence="3">The sequence shown here is derived from an EMBL/GenBank/DDBJ whole genome shotgun (WGS) entry which is preliminary data.</text>
</comment>
<organism evidence="3 4">
    <name type="scientific">Parabacteroides faecalis</name>
    <dbReference type="NCBI Taxonomy" id="2924040"/>
    <lineage>
        <taxon>Bacteria</taxon>
        <taxon>Pseudomonadati</taxon>
        <taxon>Bacteroidota</taxon>
        <taxon>Bacteroidia</taxon>
        <taxon>Bacteroidales</taxon>
        <taxon>Tannerellaceae</taxon>
        <taxon>Parabacteroides</taxon>
    </lineage>
</organism>
<name>A0ABT0BW90_9BACT</name>
<evidence type="ECO:0000313" key="3">
    <source>
        <dbReference type="EMBL" id="MCJ2379057.1"/>
    </source>
</evidence>
<dbReference type="Proteomes" id="UP001165444">
    <property type="component" value="Unassembled WGS sequence"/>
</dbReference>
<keyword evidence="4" id="KW-1185">Reference proteome</keyword>
<dbReference type="GO" id="GO:0008446">
    <property type="term" value="F:GDP-mannose 4,6-dehydratase activity"/>
    <property type="evidence" value="ECO:0007669"/>
    <property type="project" value="UniProtKB-EC"/>
</dbReference>
<dbReference type="InterPro" id="IPR001509">
    <property type="entry name" value="Epimerase_deHydtase"/>
</dbReference>
<feature type="domain" description="NAD-dependent epimerase/dehydratase" evidence="2">
    <location>
        <begin position="3"/>
        <end position="261"/>
    </location>
</feature>
<proteinExistence type="predicted"/>
<evidence type="ECO:0000259" key="2">
    <source>
        <dbReference type="Pfam" id="PF01370"/>
    </source>
</evidence>
<dbReference type="Pfam" id="PF01370">
    <property type="entry name" value="Epimerase"/>
    <property type="match status" value="1"/>
</dbReference>
<evidence type="ECO:0000313" key="4">
    <source>
        <dbReference type="Proteomes" id="UP001165444"/>
    </source>
</evidence>
<dbReference type="RefSeq" id="WP_243322892.1">
    <property type="nucleotide sequence ID" value="NZ_JAKZMM010000001.1"/>
</dbReference>
<protein>
    <submittedName>
        <fullName evidence="3">GDP-mannose 4,6-dehydratase</fullName>
        <ecNumber evidence="3">4.2.1.47</ecNumber>
    </submittedName>
</protein>
<keyword evidence="1" id="KW-0520">NAD</keyword>
<dbReference type="EC" id="4.2.1.47" evidence="3"/>
<accession>A0ABT0BW90</accession>